<dbReference type="Gene3D" id="3.40.228.10">
    <property type="entry name" value="Dimethylsulfoxide Reductase, domain 2"/>
    <property type="match status" value="1"/>
</dbReference>
<dbReference type="InterPro" id="IPR006655">
    <property type="entry name" value="Mopterin_OxRdtase_prok_CS"/>
</dbReference>
<dbReference type="PROSITE" id="PS00932">
    <property type="entry name" value="MOLYBDOPTERIN_PROK_3"/>
    <property type="match status" value="1"/>
</dbReference>
<feature type="region of interest" description="Disordered" evidence="11">
    <location>
        <begin position="763"/>
        <end position="782"/>
    </location>
</feature>
<proteinExistence type="inferred from homology"/>
<dbReference type="Proteomes" id="UP001056035">
    <property type="component" value="Chromosome"/>
</dbReference>
<keyword evidence="4" id="KW-0004">4Fe-4S</keyword>
<name>A0ABY5DVR9_9ACTN</name>
<evidence type="ECO:0000256" key="11">
    <source>
        <dbReference type="SAM" id="MobiDB-lite"/>
    </source>
</evidence>
<keyword evidence="6" id="KW-0479">Metal-binding</keyword>
<dbReference type="PROSITE" id="PS00490">
    <property type="entry name" value="MOLYBDOPTERIN_PROK_2"/>
    <property type="match status" value="1"/>
</dbReference>
<keyword evidence="14" id="KW-1185">Reference proteome</keyword>
<evidence type="ECO:0000256" key="3">
    <source>
        <dbReference type="ARBA" id="ARBA00008747"/>
    </source>
</evidence>
<dbReference type="SUPFAM" id="SSF50692">
    <property type="entry name" value="ADC-like"/>
    <property type="match status" value="1"/>
</dbReference>
<comment type="similarity">
    <text evidence="3">Belongs to the prokaryotic molybdopterin-containing oxidoreductase family. NasA/NapA/NarB subfamily.</text>
</comment>
<dbReference type="PANTHER" id="PTHR43105">
    <property type="entry name" value="RESPIRATORY NITRATE REDUCTASE"/>
    <property type="match status" value="1"/>
</dbReference>
<dbReference type="Gene3D" id="2.40.40.20">
    <property type="match status" value="1"/>
</dbReference>
<evidence type="ECO:0000256" key="1">
    <source>
        <dbReference type="ARBA" id="ARBA00001942"/>
    </source>
</evidence>
<dbReference type="InterPro" id="IPR006656">
    <property type="entry name" value="Mopterin_OxRdtase"/>
</dbReference>
<dbReference type="InterPro" id="IPR006963">
    <property type="entry name" value="Mopterin_OxRdtase_4Fe-4S_dom"/>
</dbReference>
<dbReference type="RefSeq" id="WP_254572786.1">
    <property type="nucleotide sequence ID" value="NZ_CP098502.1"/>
</dbReference>
<keyword evidence="7" id="KW-0560">Oxidoreductase</keyword>
<evidence type="ECO:0000256" key="2">
    <source>
        <dbReference type="ARBA" id="ARBA00001966"/>
    </source>
</evidence>
<dbReference type="Gene3D" id="3.40.50.740">
    <property type="match status" value="1"/>
</dbReference>
<evidence type="ECO:0000256" key="10">
    <source>
        <dbReference type="ARBA" id="ARBA00023063"/>
    </source>
</evidence>
<reference evidence="13 14" key="1">
    <citation type="submission" date="2022-06" db="EMBL/GenBank/DDBJ databases">
        <title>Paraconexibacter antarcticus.</title>
        <authorList>
            <person name="Kim C.S."/>
        </authorList>
    </citation>
    <scope>NUCLEOTIDE SEQUENCE [LARGE SCALE GENOMIC DNA]</scope>
    <source>
        <strain evidence="13 14">02-257</strain>
    </source>
</reference>
<evidence type="ECO:0000256" key="4">
    <source>
        <dbReference type="ARBA" id="ARBA00022485"/>
    </source>
</evidence>
<evidence type="ECO:0000313" key="14">
    <source>
        <dbReference type="Proteomes" id="UP001056035"/>
    </source>
</evidence>
<dbReference type="InterPro" id="IPR041957">
    <property type="entry name" value="CT_Nitrate-R-NapA-like"/>
</dbReference>
<keyword evidence="5" id="KW-0500">Molybdenum</keyword>
<organism evidence="13 14">
    <name type="scientific">Paraconexibacter antarcticus</name>
    <dbReference type="NCBI Taxonomy" id="2949664"/>
    <lineage>
        <taxon>Bacteria</taxon>
        <taxon>Bacillati</taxon>
        <taxon>Actinomycetota</taxon>
        <taxon>Thermoleophilia</taxon>
        <taxon>Solirubrobacterales</taxon>
        <taxon>Paraconexibacteraceae</taxon>
        <taxon>Paraconexibacter</taxon>
    </lineage>
</organism>
<evidence type="ECO:0000259" key="12">
    <source>
        <dbReference type="PROSITE" id="PS51669"/>
    </source>
</evidence>
<feature type="region of interest" description="Disordered" evidence="11">
    <location>
        <begin position="1"/>
        <end position="25"/>
    </location>
</feature>
<dbReference type="Pfam" id="PF01568">
    <property type="entry name" value="Molydop_binding"/>
    <property type="match status" value="1"/>
</dbReference>
<dbReference type="Pfam" id="PF00384">
    <property type="entry name" value="Molybdopterin"/>
    <property type="match status" value="1"/>
</dbReference>
<sequence length="782" mass="84380">MTAPGRIDDPWGTASPTPRGAPWPPRRDVQLADGVGEEDVQAWTQTASLLHSDGDAMDIATIDGRIVGVRGRTEDRVNRGRLGPKDLFGWQANASPDRLLTPTVAGRPASWQEAMGAVADRCRTLLAEYGPTSIGFYTSGQLFAEEYWTLATIARAGIGTPHLDGNTRLCTATAGEALKESFGSDGQPGSYEDVHHCDALALWGHNVAETQPVLWMRMRDRLLGPDRPRLLVVDPRRTVPARVADVHLALRPGTNLPLLLGLQHLLIARGWVDRAYVDAHTVGGADLEAAVAPWTPERTASACGLTVAEVEAAAELLGTCEALMSTVLQGVYQAPQATATACQINNVHLLRGMLGRPGAGLLQMNGQPSAQNTRETGANGDLPGFRNWANLDHVQELAEVWNVDPSVIPHDGPPTDAMEIFRRCEEGSIRFLWISATNPAVSLPELARIRAILGQERLFVVAQDIFPTETTALADVVLPAATWGEKTGIFTNADRTAHLSEQAVDPPGEARSDLEIFVDFAGRMGLKDRDGRPLVTWREPEEAYRAWQRCSAGRPCDYTAISYEDLRGASGVQWGGDRLYADGRFPWAHPDACETYTKDLVTGEPVGAEGYRARNPEGRAMLRAATHVPPREPATPDHPLLLITGRTVYHFHTRTKTGRVPELQAAAPDVWVELSPADAAARGIAEGDVVRVTSRRGTVEAPARISGVREGAVFVPFHYGYWDAPGRGHERAANELVRTDWDAVSKQPLFKAGAVTVTRVRAGSGPAPAPMGTASAPEAAIG</sequence>
<dbReference type="PANTHER" id="PTHR43105:SF10">
    <property type="entry name" value="NADH-QUINONE OXIDOREDUCTASE SUBUNIT G"/>
    <property type="match status" value="1"/>
</dbReference>
<keyword evidence="8" id="KW-0408">Iron</keyword>
<evidence type="ECO:0000256" key="9">
    <source>
        <dbReference type="ARBA" id="ARBA00023014"/>
    </source>
</evidence>
<keyword evidence="10" id="KW-0534">Nitrate assimilation</keyword>
<dbReference type="CDD" id="cd02791">
    <property type="entry name" value="MopB_CT_Nitrate-R-NapA-like"/>
    <property type="match status" value="1"/>
</dbReference>
<comment type="cofactor">
    <cofactor evidence="1">
        <name>Mo-bis(molybdopterin guanine dinucleotide)</name>
        <dbReference type="ChEBI" id="CHEBI:60539"/>
    </cofactor>
</comment>
<dbReference type="SUPFAM" id="SSF53706">
    <property type="entry name" value="Formate dehydrogenase/DMSO reductase, domains 1-3"/>
    <property type="match status" value="1"/>
</dbReference>
<comment type="cofactor">
    <cofactor evidence="2">
        <name>[4Fe-4S] cluster</name>
        <dbReference type="ChEBI" id="CHEBI:49883"/>
    </cofactor>
</comment>
<evidence type="ECO:0000256" key="7">
    <source>
        <dbReference type="ARBA" id="ARBA00023002"/>
    </source>
</evidence>
<protein>
    <submittedName>
        <fullName evidence="13">Molybdopterin-dependent oxidoreductase</fullName>
    </submittedName>
</protein>
<evidence type="ECO:0000256" key="8">
    <source>
        <dbReference type="ARBA" id="ARBA00023004"/>
    </source>
</evidence>
<dbReference type="PROSITE" id="PS51669">
    <property type="entry name" value="4FE4S_MOW_BIS_MGD"/>
    <property type="match status" value="1"/>
</dbReference>
<dbReference type="InterPro" id="IPR050123">
    <property type="entry name" value="Prok_molybdopt-oxidoreductase"/>
</dbReference>
<accession>A0ABY5DVR9</accession>
<evidence type="ECO:0000256" key="5">
    <source>
        <dbReference type="ARBA" id="ARBA00022505"/>
    </source>
</evidence>
<dbReference type="Gene3D" id="2.20.25.90">
    <property type="entry name" value="ADC-like domains"/>
    <property type="match status" value="1"/>
</dbReference>
<dbReference type="InterPro" id="IPR006657">
    <property type="entry name" value="MoPterin_dinucl-bd_dom"/>
</dbReference>
<keyword evidence="9" id="KW-0411">Iron-sulfur</keyword>
<dbReference type="InterPro" id="IPR009010">
    <property type="entry name" value="Asp_de-COase-like_dom_sf"/>
</dbReference>
<gene>
    <name evidence="13" type="ORF">NBH00_07855</name>
</gene>
<evidence type="ECO:0000313" key="13">
    <source>
        <dbReference type="EMBL" id="UTI66108.1"/>
    </source>
</evidence>
<feature type="domain" description="4Fe-4S Mo/W bis-MGD-type" evidence="12">
    <location>
        <begin position="41"/>
        <end position="97"/>
    </location>
</feature>
<evidence type="ECO:0000256" key="6">
    <source>
        <dbReference type="ARBA" id="ARBA00022723"/>
    </source>
</evidence>
<dbReference type="EMBL" id="CP098502">
    <property type="protein sequence ID" value="UTI66108.1"/>
    <property type="molecule type" value="Genomic_DNA"/>
</dbReference>